<proteinExistence type="predicted"/>
<dbReference type="OrthoDB" id="38489at2157"/>
<evidence type="ECO:0000313" key="4">
    <source>
        <dbReference type="Proteomes" id="UP000065473"/>
    </source>
</evidence>
<evidence type="ECO:0000313" key="3">
    <source>
        <dbReference type="Proteomes" id="UP000060043"/>
    </source>
</evidence>
<dbReference type="GeneID" id="14552204"/>
<evidence type="ECO:0000313" key="1">
    <source>
        <dbReference type="EMBL" id="ALU30643.1"/>
    </source>
</evidence>
<gene>
    <name evidence="1" type="ORF">ATY89_09570</name>
    <name evidence="2" type="ORF">ATZ20_00980</name>
</gene>
<reference evidence="3 4" key="1">
    <citation type="submission" date="2015-12" db="EMBL/GenBank/DDBJ databases">
        <title>A stable core within a dynamic pangenome in Sulfolobus acidocaldarius.</title>
        <authorList>
            <person name="Anderson R."/>
            <person name="Kouris A."/>
            <person name="Seward C."/>
            <person name="Campbell K."/>
            <person name="Whitaker R."/>
        </authorList>
    </citation>
    <scope>NUCLEOTIDE SEQUENCE [LARGE SCALE GENOMIC DNA]</scope>
    <source>
        <strain evidence="1 4">GG12-C01-09</strain>
        <strain evidence="2 3">NG05B_CO5_07</strain>
    </source>
</reference>
<dbReference type="EMBL" id="CP013695">
    <property type="protein sequence ID" value="ALU32727.1"/>
    <property type="molecule type" value="Genomic_DNA"/>
</dbReference>
<organism evidence="2 3">
    <name type="scientific">Sulfolobus acidocaldarius</name>
    <dbReference type="NCBI Taxonomy" id="2285"/>
    <lineage>
        <taxon>Archaea</taxon>
        <taxon>Thermoproteota</taxon>
        <taxon>Thermoprotei</taxon>
        <taxon>Sulfolobales</taxon>
        <taxon>Sulfolobaceae</taxon>
        <taxon>Sulfolobus</taxon>
    </lineage>
</organism>
<name>A0A0U3HDG2_9CREN</name>
<dbReference type="SUPFAM" id="SSF56529">
    <property type="entry name" value="FAH"/>
    <property type="match status" value="1"/>
</dbReference>
<dbReference type="Gene3D" id="3.90.850.10">
    <property type="entry name" value="Fumarylacetoacetase-like, C-terminal domain"/>
    <property type="match status" value="1"/>
</dbReference>
<dbReference type="Proteomes" id="UP000065473">
    <property type="component" value="Chromosome"/>
</dbReference>
<dbReference type="GO" id="GO:0003824">
    <property type="term" value="F:catalytic activity"/>
    <property type="evidence" value="ECO:0007669"/>
    <property type="project" value="InterPro"/>
</dbReference>
<evidence type="ECO:0000313" key="2">
    <source>
        <dbReference type="EMBL" id="ALU32727.1"/>
    </source>
</evidence>
<dbReference type="OMA" id="LWFKTHK"/>
<sequence length="199" mass="22545">MNKAELLFDAYKNRKEIEPFSLEKEEGYQVYKDFSKMLIDHEGLVGYKIALQGKALGVITRPMITFDEEVELWFKTHKLEVEIIALVKKGKVEKTYLGLEIPATRFNTWNLPEHYIIADDAFAGRLFVGEQLEPPFGNFKLFINDKLVGEGGPAYNPSSVVRQDMEGYVSLGVFIGPHAIGKGDRVRVEGKKTISVKFV</sequence>
<dbReference type="EMBL" id="CP013694">
    <property type="protein sequence ID" value="ALU30643.1"/>
    <property type="molecule type" value="Genomic_DNA"/>
</dbReference>
<dbReference type="PaxDb" id="1435377-SUSAZ_08110"/>
<dbReference type="Proteomes" id="UP000060043">
    <property type="component" value="Chromosome"/>
</dbReference>
<protein>
    <submittedName>
        <fullName evidence="2">2-keto-4-pentenoate hydratase</fullName>
    </submittedName>
</protein>
<dbReference type="InterPro" id="IPR036663">
    <property type="entry name" value="Fumarylacetoacetase_C_sf"/>
</dbReference>
<dbReference type="AlphaFoldDB" id="A0A0U3HDG2"/>
<dbReference type="STRING" id="1435377.SUSAZ_08110"/>
<accession>A0A0U3HDG2</accession>
<dbReference type="RefSeq" id="WP_011278520.1">
    <property type="nucleotide sequence ID" value="NZ_BHWZ01000004.1"/>
</dbReference>